<dbReference type="GeneID" id="118268664"/>
<keyword evidence="3" id="KW-0732">Signal</keyword>
<feature type="chain" id="PRO_5040502025" evidence="3">
    <location>
        <begin position="24"/>
        <end position="1099"/>
    </location>
</feature>
<keyword evidence="2" id="KW-0472">Membrane</keyword>
<protein>
    <submittedName>
        <fullName evidence="5">Uncharacterized protein</fullName>
    </submittedName>
</protein>
<feature type="signal peptide" evidence="3">
    <location>
        <begin position="1"/>
        <end position="23"/>
    </location>
</feature>
<evidence type="ECO:0000256" key="1">
    <source>
        <dbReference type="SAM" id="MobiDB-lite"/>
    </source>
</evidence>
<accession>A0A9R0D459</accession>
<feature type="region of interest" description="Disordered" evidence="1">
    <location>
        <begin position="986"/>
        <end position="1015"/>
    </location>
</feature>
<name>A0A9R0D459_SPOFR</name>
<feature type="compositionally biased region" description="Basic and acidic residues" evidence="1">
    <location>
        <begin position="776"/>
        <end position="785"/>
    </location>
</feature>
<feature type="region of interest" description="Disordered" evidence="1">
    <location>
        <begin position="748"/>
        <end position="785"/>
    </location>
</feature>
<evidence type="ECO:0000256" key="3">
    <source>
        <dbReference type="SAM" id="SignalP"/>
    </source>
</evidence>
<dbReference type="RefSeq" id="XP_035439129.2">
    <property type="nucleotide sequence ID" value="XM_035583236.2"/>
</dbReference>
<keyword evidence="2" id="KW-0812">Transmembrane</keyword>
<evidence type="ECO:0000313" key="4">
    <source>
        <dbReference type="Proteomes" id="UP000829999"/>
    </source>
</evidence>
<dbReference type="Proteomes" id="UP000829999">
    <property type="component" value="Chromosome 29"/>
</dbReference>
<evidence type="ECO:0000313" key="5">
    <source>
        <dbReference type="RefSeq" id="XP_035439129.2"/>
    </source>
</evidence>
<dbReference type="OrthoDB" id="7492197at2759"/>
<keyword evidence="2" id="KW-1133">Transmembrane helix</keyword>
<gene>
    <name evidence="5" type="primary">LOC118268664</name>
</gene>
<feature type="compositionally biased region" description="Basic and acidic residues" evidence="1">
    <location>
        <begin position="993"/>
        <end position="1003"/>
    </location>
</feature>
<reference evidence="5" key="1">
    <citation type="submission" date="2025-08" db="UniProtKB">
        <authorList>
            <consortium name="RefSeq"/>
        </authorList>
    </citation>
    <scope>IDENTIFICATION</scope>
    <source>
        <tissue evidence="5">Whole larval tissue</tissue>
    </source>
</reference>
<keyword evidence="4" id="KW-1185">Reference proteome</keyword>
<proteinExistence type="predicted"/>
<sequence length="1099" mass="125269">MKILIYCAIVNLIVLFVLDVCGATCEEYTIIFEENTCPRYRIKPLTHDEILNWIGKNDDCNTSEIYNEIYNENKECLLEFQCLNNYISCLEHVIPKNIQSHAVIPDNHGTRKVIRGNLNNNTSYVNNNSTLPNTTLNEEDETSMFNVHLIYNNVNAALDVSSIKNKKMKMHDKVICQYVEIVCNNAEKKPSIPFGSTDSYFHNASTVFLDISIDRDETSPLQPIFTGYFPELSKEALSSYENDFQYLKTASLKCPILKNDTSKCETNKSVNVYINTNYIENNTNTNYPNCTMDTDIHDNIFHLICDNVTFEINNKHLKFSSKPVPISDSKQDLLSWSCEVMESKDLLTSKTPDIEVSDIYFKNCFKDLNNNNTTNDKNNIKSSIKDLLKKENTANITTQKLIKIIMNENGNCTQNTILNLRQGKFINFGINKQNVLKNDEIEINLSNCIKVKNSTLNDTDKLPYRNLEMIISLQNESLNASDLKLMNGYPKETNETERLFLQCDHSNNFHNNTIKNTTVLQCETIDAKDLIILENNSEQDTILDDQAWNCQIIEYKDSVPSKENIKETYFKDCFKGKEKNEHTSSKPDLLNNDNTTDVDPKKFIKIIVNENANCTENTTLNIQHGKFVDFEVTNDKQNILENDIVEINLSNCIKANDSITNSSDKLHQAKVEMTIFLKNESLNASDMKLLNKSPKQKETDERDRLFLRCGSSNISNSKTTKSSKTLECENIELKDLITLEDSTDVNQNTTKDAATDDDNKNLIKNVDGNKTVPNNKNKDTSINDTRQDDKGWNCKIVEFKDSLPTKEKIKETYFKDCFKDNSKEINELTTSKPDLLKKDNTTDVNPKKIKIIVNENANCTQNTTLNIQHGKFVDFEVTNDKQNIFENDIVEINIADCIKANDSITNSSDKQHQAKVEMTIFLKNESLNASDMQLLNKSPKQKETDERNRLFLRCGSPNTKSSKTLECENIELKDVITLEDSTDVNQNTTATEDDNKNLKKNVDGNKTVPNNKNKDTSIKDKREVQNTITFNRKKDVNKLGNQENLVGDLEVEGIILITIAAIAGTSTLLVLALRFCRKQEHDYSPTAPREPGVDEETAF</sequence>
<dbReference type="AlphaFoldDB" id="A0A9R0D459"/>
<feature type="transmembrane region" description="Helical" evidence="2">
    <location>
        <begin position="1053"/>
        <end position="1073"/>
    </location>
</feature>
<organism evidence="4 5">
    <name type="scientific">Spodoptera frugiperda</name>
    <name type="common">Fall armyworm</name>
    <dbReference type="NCBI Taxonomy" id="7108"/>
    <lineage>
        <taxon>Eukaryota</taxon>
        <taxon>Metazoa</taxon>
        <taxon>Ecdysozoa</taxon>
        <taxon>Arthropoda</taxon>
        <taxon>Hexapoda</taxon>
        <taxon>Insecta</taxon>
        <taxon>Pterygota</taxon>
        <taxon>Neoptera</taxon>
        <taxon>Endopterygota</taxon>
        <taxon>Lepidoptera</taxon>
        <taxon>Glossata</taxon>
        <taxon>Ditrysia</taxon>
        <taxon>Noctuoidea</taxon>
        <taxon>Noctuidae</taxon>
        <taxon>Amphipyrinae</taxon>
        <taxon>Spodoptera</taxon>
    </lineage>
</organism>
<evidence type="ECO:0000256" key="2">
    <source>
        <dbReference type="SAM" id="Phobius"/>
    </source>
</evidence>